<organism evidence="1 2">
    <name type="scientific">Rhododendron molle</name>
    <name type="common">Chinese azalea</name>
    <name type="synonym">Azalea mollis</name>
    <dbReference type="NCBI Taxonomy" id="49168"/>
    <lineage>
        <taxon>Eukaryota</taxon>
        <taxon>Viridiplantae</taxon>
        <taxon>Streptophyta</taxon>
        <taxon>Embryophyta</taxon>
        <taxon>Tracheophyta</taxon>
        <taxon>Spermatophyta</taxon>
        <taxon>Magnoliopsida</taxon>
        <taxon>eudicotyledons</taxon>
        <taxon>Gunneridae</taxon>
        <taxon>Pentapetalae</taxon>
        <taxon>asterids</taxon>
        <taxon>Ericales</taxon>
        <taxon>Ericaceae</taxon>
        <taxon>Ericoideae</taxon>
        <taxon>Rhodoreae</taxon>
        <taxon>Rhododendron</taxon>
    </lineage>
</organism>
<reference evidence="1" key="1">
    <citation type="submission" date="2022-02" db="EMBL/GenBank/DDBJ databases">
        <title>Plant Genome Project.</title>
        <authorList>
            <person name="Zhang R.-G."/>
        </authorList>
    </citation>
    <scope>NUCLEOTIDE SEQUENCE</scope>
    <source>
        <strain evidence="1">AT1</strain>
    </source>
</reference>
<dbReference type="Proteomes" id="UP001062846">
    <property type="component" value="Chromosome 2"/>
</dbReference>
<comment type="caution">
    <text evidence="1">The sequence shown here is derived from an EMBL/GenBank/DDBJ whole genome shotgun (WGS) entry which is preliminary data.</text>
</comment>
<sequence length="94" mass="10195">MSGSSHSYCSLGQAVTTGLSRRTAGTWPSMRSSGSYIFFATGGARTQMHVERKALKPHHLCQLGYQPDGRRFSIAMVKISEYGNPGSGQPPLYV</sequence>
<keyword evidence="2" id="KW-1185">Reference proteome</keyword>
<evidence type="ECO:0000313" key="2">
    <source>
        <dbReference type="Proteomes" id="UP001062846"/>
    </source>
</evidence>
<gene>
    <name evidence="1" type="ORF">RHMOL_Rhmol02G0298000</name>
</gene>
<name>A0ACC0PXE6_RHOML</name>
<accession>A0ACC0PXE6</accession>
<dbReference type="EMBL" id="CM046389">
    <property type="protein sequence ID" value="KAI8569702.1"/>
    <property type="molecule type" value="Genomic_DNA"/>
</dbReference>
<evidence type="ECO:0000313" key="1">
    <source>
        <dbReference type="EMBL" id="KAI8569702.1"/>
    </source>
</evidence>
<proteinExistence type="predicted"/>
<protein>
    <submittedName>
        <fullName evidence="1">Uncharacterized protein</fullName>
    </submittedName>
</protein>